<dbReference type="PANTHER" id="PTHR43247">
    <property type="entry name" value="PHOSPHOSERINE AMINOTRANSFERASE"/>
    <property type="match status" value="1"/>
</dbReference>
<accession>A0A2K5ETN4</accession>
<dbReference type="OMA" id="HISAFYV"/>
<keyword evidence="7" id="KW-0028">Amino-acid biosynthesis</keyword>
<evidence type="ECO:0000256" key="7">
    <source>
        <dbReference type="ARBA" id="ARBA00022605"/>
    </source>
</evidence>
<evidence type="ECO:0000256" key="4">
    <source>
        <dbReference type="ARBA" id="ARBA00013030"/>
    </source>
</evidence>
<dbReference type="PANTHER" id="PTHR43247:SF1">
    <property type="entry name" value="PHOSPHOSERINE AMINOTRANSFERASE"/>
    <property type="match status" value="1"/>
</dbReference>
<evidence type="ECO:0000313" key="13">
    <source>
        <dbReference type="Proteomes" id="UP000233020"/>
    </source>
</evidence>
<keyword evidence="10" id="KW-0718">Serine biosynthesis</keyword>
<keyword evidence="8" id="KW-0808">Transferase</keyword>
<dbReference type="InterPro" id="IPR015424">
    <property type="entry name" value="PyrdxlP-dep_Trfase"/>
</dbReference>
<name>A0A2K5ETN4_AOTNA</name>
<dbReference type="GO" id="GO:0005737">
    <property type="term" value="C:cytoplasm"/>
    <property type="evidence" value="ECO:0007669"/>
    <property type="project" value="TreeGrafter"/>
</dbReference>
<evidence type="ECO:0000256" key="1">
    <source>
        <dbReference type="ARBA" id="ARBA00001933"/>
    </source>
</evidence>
<evidence type="ECO:0000256" key="2">
    <source>
        <dbReference type="ARBA" id="ARBA00005099"/>
    </source>
</evidence>
<dbReference type="STRING" id="37293.ENSANAP00000036567"/>
<dbReference type="FunFam" id="3.90.1150.10:FF:000121">
    <property type="entry name" value="Phosphoserine aminotransferase"/>
    <property type="match status" value="1"/>
</dbReference>
<keyword evidence="9" id="KW-0663">Pyridoxal phosphate</keyword>
<dbReference type="Gene3D" id="3.90.1150.10">
    <property type="entry name" value="Aspartate Aminotransferase, domain 1"/>
    <property type="match status" value="1"/>
</dbReference>
<dbReference type="InterPro" id="IPR022278">
    <property type="entry name" value="Pser_aminoTfrase"/>
</dbReference>
<dbReference type="InterPro" id="IPR015421">
    <property type="entry name" value="PyrdxlP-dep_Trfase_major"/>
</dbReference>
<dbReference type="Gene3D" id="3.40.640.10">
    <property type="entry name" value="Type I PLP-dependent aspartate aminotransferase-like (Major domain)"/>
    <property type="match status" value="1"/>
</dbReference>
<proteinExistence type="inferred from homology"/>
<reference evidence="12" key="2">
    <citation type="submission" date="2025-09" db="UniProtKB">
        <authorList>
            <consortium name="Ensembl"/>
        </authorList>
    </citation>
    <scope>IDENTIFICATION</scope>
</reference>
<evidence type="ECO:0000256" key="10">
    <source>
        <dbReference type="ARBA" id="ARBA00023299"/>
    </source>
</evidence>
<evidence type="ECO:0000313" key="12">
    <source>
        <dbReference type="Ensembl" id="ENSANAP00000036567.1"/>
    </source>
</evidence>
<evidence type="ECO:0000256" key="11">
    <source>
        <dbReference type="ARBA" id="ARBA00031421"/>
    </source>
</evidence>
<dbReference type="EC" id="2.6.1.52" evidence="4"/>
<organism evidence="12 13">
    <name type="scientific">Aotus nancymaae</name>
    <name type="common">Ma's night monkey</name>
    <dbReference type="NCBI Taxonomy" id="37293"/>
    <lineage>
        <taxon>Eukaryota</taxon>
        <taxon>Metazoa</taxon>
        <taxon>Chordata</taxon>
        <taxon>Craniata</taxon>
        <taxon>Vertebrata</taxon>
        <taxon>Euteleostomi</taxon>
        <taxon>Mammalia</taxon>
        <taxon>Eutheria</taxon>
        <taxon>Euarchontoglires</taxon>
        <taxon>Primates</taxon>
        <taxon>Haplorrhini</taxon>
        <taxon>Platyrrhini</taxon>
        <taxon>Aotidae</taxon>
        <taxon>Aotus</taxon>
    </lineage>
</organism>
<sequence length="159" mass="17769">MSSNLLSKPVDVSKFGKNVGSAGVTVVIVHDDLLAFAFRESPCTTRLHISAFYVMGLFLEWIKNSGGAMIIDNSHRFYVCPVEPQNRSKMNIPFHIGIDKGDDALEKGFLDNALELNMLSLKGHRSVGNIWASLYNAVMIEYVQKLATFMKNFSVMHQL</sequence>
<evidence type="ECO:0000256" key="9">
    <source>
        <dbReference type="ARBA" id="ARBA00022898"/>
    </source>
</evidence>
<keyword evidence="13" id="KW-1185">Reference proteome</keyword>
<dbReference type="Proteomes" id="UP000233020">
    <property type="component" value="Unplaced"/>
</dbReference>
<dbReference type="GeneTree" id="ENSGT00940000153241"/>
<dbReference type="GO" id="GO:0006564">
    <property type="term" value="P:L-serine biosynthetic process"/>
    <property type="evidence" value="ECO:0007669"/>
    <property type="project" value="UniProtKB-KW"/>
</dbReference>
<comment type="cofactor">
    <cofactor evidence="1">
        <name>pyridoxal 5'-phosphate</name>
        <dbReference type="ChEBI" id="CHEBI:597326"/>
    </cofactor>
</comment>
<keyword evidence="6" id="KW-0032">Aminotransferase</keyword>
<comment type="similarity">
    <text evidence="3">Belongs to the class-V pyridoxal-phosphate-dependent aminotransferase family. SerC subfamily.</text>
</comment>
<dbReference type="AlphaFoldDB" id="A0A2K5ETN4"/>
<protein>
    <recommendedName>
        <fullName evidence="5">Phosphoserine aminotransferase</fullName>
        <ecNumber evidence="4">2.6.1.52</ecNumber>
    </recommendedName>
    <alternativeName>
        <fullName evidence="11">Phosphohydroxythreonine aminotransferase</fullName>
    </alternativeName>
</protein>
<dbReference type="InterPro" id="IPR015422">
    <property type="entry name" value="PyrdxlP-dep_Trfase_small"/>
</dbReference>
<evidence type="ECO:0000256" key="5">
    <source>
        <dbReference type="ARBA" id="ARBA00021164"/>
    </source>
</evidence>
<dbReference type="SUPFAM" id="SSF53383">
    <property type="entry name" value="PLP-dependent transferases"/>
    <property type="match status" value="1"/>
</dbReference>
<evidence type="ECO:0000256" key="8">
    <source>
        <dbReference type="ARBA" id="ARBA00022679"/>
    </source>
</evidence>
<evidence type="ECO:0000256" key="3">
    <source>
        <dbReference type="ARBA" id="ARBA00006904"/>
    </source>
</evidence>
<dbReference type="GO" id="GO:0030170">
    <property type="term" value="F:pyridoxal phosphate binding"/>
    <property type="evidence" value="ECO:0007669"/>
    <property type="project" value="TreeGrafter"/>
</dbReference>
<dbReference type="UniPathway" id="UPA00135">
    <property type="reaction ID" value="UER00197"/>
</dbReference>
<reference evidence="12" key="1">
    <citation type="submission" date="2025-08" db="UniProtKB">
        <authorList>
            <consortium name="Ensembl"/>
        </authorList>
    </citation>
    <scope>IDENTIFICATION</scope>
</reference>
<evidence type="ECO:0000256" key="6">
    <source>
        <dbReference type="ARBA" id="ARBA00022576"/>
    </source>
</evidence>
<dbReference type="Ensembl" id="ENSANAT00000054641.1">
    <property type="protein sequence ID" value="ENSANAP00000036567.1"/>
    <property type="gene ID" value="ENSANAG00000035797.1"/>
</dbReference>
<comment type="pathway">
    <text evidence="2">Amino-acid biosynthesis; L-serine biosynthesis; L-serine from 3-phospho-D-glycerate: step 2/3.</text>
</comment>
<dbReference type="GO" id="GO:0004648">
    <property type="term" value="F:O-phospho-L-serine:2-oxoglutarate aminotransferase activity"/>
    <property type="evidence" value="ECO:0007669"/>
    <property type="project" value="UniProtKB-EC"/>
</dbReference>